<evidence type="ECO:0000313" key="8">
    <source>
        <dbReference type="Proteomes" id="UP001152885"/>
    </source>
</evidence>
<keyword evidence="1 4" id="KW-0285">Flavoprotein</keyword>
<accession>A0A9W4XJX1</accession>
<keyword evidence="5" id="KW-0175">Coiled coil</keyword>
<comment type="similarity">
    <text evidence="4">Belongs to the FAD-dependent oxidoreductase 2 family. FRD/SDH subfamily.</text>
</comment>
<dbReference type="GO" id="GO:0010181">
    <property type="term" value="F:FMN binding"/>
    <property type="evidence" value="ECO:0007669"/>
    <property type="project" value="InterPro"/>
</dbReference>
<sequence length="482" mass="53053">MSNTRQYTTVIVGSGLAGLTTTLNLLEKDQNNRNRVILIEKCNKLGGNSVKASSGINGVPTIYQTKPDSIDDFYADSIKSGKGLNNDELVHILTRESSDAINWLTQDMKIDLSEVTQLGGHSNPRTHKGEKLPPGFAIISALTKRLQELEEKKPEAINILKETELTKIVYKDGIVKGVEYKQNESADSINCDNLVLATGGFSADSRTQNSLLVKYRPDLIKFPTSNGIQTTGDGQKLAVRDCNAKLIDMDKIQIHPTGFIKIDSPNDCWKFLCGELIRGIGGILLDSNGERFTNELGTRDHVTNDVLEHCKLGNNELGLPEDSVASVIVVSHEDYLKAKNHINFYASQKLLTKGSYIDLYNLLKKLNSRLSISVEELEQSIKSVNRFIKKEETDAIGRIEFGNSFNNEFYFGLTTPVLHFTMGGIQTTTNNQVVTCDNQVIPNLYAVGEVSGGVHGANRLGGSSLLECVVFGKRVSLNILDK</sequence>
<comment type="cofactor">
    <cofactor evidence="4">
        <name>FAD</name>
        <dbReference type="ChEBI" id="CHEBI:57692"/>
    </cofactor>
    <text evidence="4">Binds 1 FAD per monomer.</text>
</comment>
<dbReference type="PANTHER" id="PTHR43400">
    <property type="entry name" value="FUMARATE REDUCTASE"/>
    <property type="match status" value="1"/>
</dbReference>
<dbReference type="AlphaFoldDB" id="A0A9W4XJX1"/>
<keyword evidence="8" id="KW-1185">Reference proteome</keyword>
<dbReference type="Gene3D" id="3.50.50.60">
    <property type="entry name" value="FAD/NAD(P)-binding domain"/>
    <property type="match status" value="1"/>
</dbReference>
<dbReference type="Gene3D" id="3.90.700.10">
    <property type="entry name" value="Succinate dehydrogenase/fumarate reductase flavoprotein, catalytic domain"/>
    <property type="match status" value="1"/>
</dbReference>
<keyword evidence="2 4" id="KW-0274">FAD</keyword>
<dbReference type="EC" id="1.3.1.6" evidence="4"/>
<dbReference type="EMBL" id="CANTUO010000001">
    <property type="protein sequence ID" value="CAI5756455.1"/>
    <property type="molecule type" value="Genomic_DNA"/>
</dbReference>
<evidence type="ECO:0000256" key="2">
    <source>
        <dbReference type="ARBA" id="ARBA00022827"/>
    </source>
</evidence>
<comment type="caution">
    <text evidence="7">The sequence shown here is derived from an EMBL/GenBank/DDBJ whole genome shotgun (WGS) entry which is preliminary data.</text>
</comment>
<evidence type="ECO:0000256" key="4">
    <source>
        <dbReference type="RuleBase" id="RU366062"/>
    </source>
</evidence>
<evidence type="ECO:0000313" key="7">
    <source>
        <dbReference type="EMBL" id="CAI5756455.1"/>
    </source>
</evidence>
<dbReference type="Proteomes" id="UP001152885">
    <property type="component" value="Unassembled WGS sequence"/>
</dbReference>
<evidence type="ECO:0000259" key="6">
    <source>
        <dbReference type="Pfam" id="PF00890"/>
    </source>
</evidence>
<protein>
    <recommendedName>
        <fullName evidence="4">Fumarate reductase</fullName>
        <ecNumber evidence="4">1.3.1.6</ecNumber>
    </recommendedName>
</protein>
<dbReference type="OrthoDB" id="10254877at2759"/>
<organism evidence="7 8">
    <name type="scientific">Candida verbasci</name>
    <dbReference type="NCBI Taxonomy" id="1227364"/>
    <lineage>
        <taxon>Eukaryota</taxon>
        <taxon>Fungi</taxon>
        <taxon>Dikarya</taxon>
        <taxon>Ascomycota</taxon>
        <taxon>Saccharomycotina</taxon>
        <taxon>Pichiomycetes</taxon>
        <taxon>Debaryomycetaceae</taxon>
        <taxon>Candida/Lodderomyces clade</taxon>
        <taxon>Candida</taxon>
    </lineage>
</organism>
<proteinExistence type="inferred from homology"/>
<dbReference type="SUPFAM" id="SSF51905">
    <property type="entry name" value="FAD/NAD(P)-binding domain"/>
    <property type="match status" value="1"/>
</dbReference>
<evidence type="ECO:0000256" key="1">
    <source>
        <dbReference type="ARBA" id="ARBA00022630"/>
    </source>
</evidence>
<feature type="domain" description="FAD-dependent oxidoreductase 2 FAD-binding" evidence="6">
    <location>
        <begin position="9"/>
        <end position="465"/>
    </location>
</feature>
<dbReference type="InterPro" id="IPR027477">
    <property type="entry name" value="Succ_DH/fumarate_Rdtase_cat_sf"/>
</dbReference>
<feature type="coiled-coil region" evidence="5">
    <location>
        <begin position="139"/>
        <end position="166"/>
    </location>
</feature>
<dbReference type="NCBIfam" id="TIGR01813">
    <property type="entry name" value="flavo_cyto_c"/>
    <property type="match status" value="1"/>
</dbReference>
<name>A0A9W4XJX1_9ASCO</name>
<dbReference type="InterPro" id="IPR050315">
    <property type="entry name" value="FAD-oxidoreductase_2"/>
</dbReference>
<comment type="catalytic activity">
    <reaction evidence="4">
        <text>succinate + NAD(+) = fumarate + NADH + H(+)</text>
        <dbReference type="Rhea" id="RHEA:18281"/>
        <dbReference type="ChEBI" id="CHEBI:15378"/>
        <dbReference type="ChEBI" id="CHEBI:29806"/>
        <dbReference type="ChEBI" id="CHEBI:30031"/>
        <dbReference type="ChEBI" id="CHEBI:57540"/>
        <dbReference type="ChEBI" id="CHEBI:57945"/>
        <dbReference type="EC" id="1.3.1.6"/>
    </reaction>
</comment>
<keyword evidence="3 4" id="KW-0560">Oxidoreductase</keyword>
<reference evidence="7" key="1">
    <citation type="submission" date="2022-12" db="EMBL/GenBank/DDBJ databases">
        <authorList>
            <person name="Brejova B."/>
        </authorList>
    </citation>
    <scope>NUCLEOTIDE SEQUENCE</scope>
</reference>
<evidence type="ECO:0000256" key="3">
    <source>
        <dbReference type="ARBA" id="ARBA00023002"/>
    </source>
</evidence>
<dbReference type="GO" id="GO:0016156">
    <property type="term" value="F:fumarate reductase (NADH) activity"/>
    <property type="evidence" value="ECO:0007669"/>
    <property type="project" value="UniProtKB-EC"/>
</dbReference>
<dbReference type="InterPro" id="IPR010960">
    <property type="entry name" value="Flavocytochrome_c"/>
</dbReference>
<dbReference type="InterPro" id="IPR003953">
    <property type="entry name" value="FAD-dep_OxRdtase_2_FAD-bd"/>
</dbReference>
<comment type="function">
    <text evidence="4">Irreversibly catalyzes the reduction of fumarate to succinate.</text>
</comment>
<dbReference type="Pfam" id="PF00890">
    <property type="entry name" value="FAD_binding_2"/>
    <property type="match status" value="1"/>
</dbReference>
<gene>
    <name evidence="7" type="ORF">CANVERA_P0971</name>
</gene>
<dbReference type="SUPFAM" id="SSF56425">
    <property type="entry name" value="Succinate dehydrogenase/fumarate reductase flavoprotein, catalytic domain"/>
    <property type="match status" value="1"/>
</dbReference>
<dbReference type="InterPro" id="IPR036188">
    <property type="entry name" value="FAD/NAD-bd_sf"/>
</dbReference>
<evidence type="ECO:0000256" key="5">
    <source>
        <dbReference type="SAM" id="Coils"/>
    </source>
</evidence>
<dbReference type="PANTHER" id="PTHR43400:SF1">
    <property type="entry name" value="FUMARATE REDUCTASE"/>
    <property type="match status" value="1"/>
</dbReference>